<proteinExistence type="predicted"/>
<accession>A0A392P1P4</accession>
<feature type="compositionally biased region" description="Basic and acidic residues" evidence="1">
    <location>
        <begin position="1"/>
        <end position="13"/>
    </location>
</feature>
<keyword evidence="3" id="KW-1185">Reference proteome</keyword>
<feature type="region of interest" description="Disordered" evidence="1">
    <location>
        <begin position="1"/>
        <end position="32"/>
    </location>
</feature>
<sequence length="70" mass="7959">MQVNERLHKDGLGNRKGGTSFPPPPELPDYNPYDDNNVVEVEMIEKIRNKILASKLGFMAALHLIAKWLQ</sequence>
<organism evidence="2 3">
    <name type="scientific">Trifolium medium</name>
    <dbReference type="NCBI Taxonomy" id="97028"/>
    <lineage>
        <taxon>Eukaryota</taxon>
        <taxon>Viridiplantae</taxon>
        <taxon>Streptophyta</taxon>
        <taxon>Embryophyta</taxon>
        <taxon>Tracheophyta</taxon>
        <taxon>Spermatophyta</taxon>
        <taxon>Magnoliopsida</taxon>
        <taxon>eudicotyledons</taxon>
        <taxon>Gunneridae</taxon>
        <taxon>Pentapetalae</taxon>
        <taxon>rosids</taxon>
        <taxon>fabids</taxon>
        <taxon>Fabales</taxon>
        <taxon>Fabaceae</taxon>
        <taxon>Papilionoideae</taxon>
        <taxon>50 kb inversion clade</taxon>
        <taxon>NPAAA clade</taxon>
        <taxon>Hologalegina</taxon>
        <taxon>IRL clade</taxon>
        <taxon>Trifolieae</taxon>
        <taxon>Trifolium</taxon>
    </lineage>
</organism>
<reference evidence="2 3" key="1">
    <citation type="journal article" date="2018" name="Front. Plant Sci.">
        <title>Red Clover (Trifolium pratense) and Zigzag Clover (T. medium) - A Picture of Genomic Similarities and Differences.</title>
        <authorList>
            <person name="Dluhosova J."/>
            <person name="Istvanek J."/>
            <person name="Nedelnik J."/>
            <person name="Repkova J."/>
        </authorList>
    </citation>
    <scope>NUCLEOTIDE SEQUENCE [LARGE SCALE GENOMIC DNA]</scope>
    <source>
        <strain evidence="3">cv. 10/8</strain>
        <tissue evidence="2">Leaf</tissue>
    </source>
</reference>
<protein>
    <submittedName>
        <fullName evidence="2">Uncharacterized protein</fullName>
    </submittedName>
</protein>
<feature type="non-terminal residue" evidence="2">
    <location>
        <position position="70"/>
    </location>
</feature>
<dbReference type="Proteomes" id="UP000265520">
    <property type="component" value="Unassembled WGS sequence"/>
</dbReference>
<dbReference type="AlphaFoldDB" id="A0A392P1P4"/>
<evidence type="ECO:0000256" key="1">
    <source>
        <dbReference type="SAM" id="MobiDB-lite"/>
    </source>
</evidence>
<evidence type="ECO:0000313" key="2">
    <source>
        <dbReference type="EMBL" id="MCI05276.1"/>
    </source>
</evidence>
<comment type="caution">
    <text evidence="2">The sequence shown here is derived from an EMBL/GenBank/DDBJ whole genome shotgun (WGS) entry which is preliminary data.</text>
</comment>
<evidence type="ECO:0000313" key="3">
    <source>
        <dbReference type="Proteomes" id="UP000265520"/>
    </source>
</evidence>
<name>A0A392P1P4_9FABA</name>
<dbReference type="EMBL" id="LXQA010058163">
    <property type="protein sequence ID" value="MCI05276.1"/>
    <property type="molecule type" value="Genomic_DNA"/>
</dbReference>